<feature type="signal peptide" evidence="3">
    <location>
        <begin position="1"/>
        <end position="36"/>
    </location>
</feature>
<dbReference type="GO" id="GO:0016787">
    <property type="term" value="F:hydrolase activity"/>
    <property type="evidence" value="ECO:0007669"/>
    <property type="project" value="UniProtKB-KW"/>
</dbReference>
<accession>A0A372ITE1</accession>
<evidence type="ECO:0000259" key="4">
    <source>
        <dbReference type="Pfam" id="PF00149"/>
    </source>
</evidence>
<dbReference type="InterPro" id="IPR029052">
    <property type="entry name" value="Metallo-depent_PP-like"/>
</dbReference>
<evidence type="ECO:0000256" key="2">
    <source>
        <dbReference type="ARBA" id="ARBA00022801"/>
    </source>
</evidence>
<evidence type="ECO:0000256" key="3">
    <source>
        <dbReference type="SAM" id="SignalP"/>
    </source>
</evidence>
<dbReference type="PANTHER" id="PTHR10161:SF14">
    <property type="entry name" value="TARTRATE-RESISTANT ACID PHOSPHATASE TYPE 5"/>
    <property type="match status" value="1"/>
</dbReference>
<reference evidence="5 6" key="1">
    <citation type="submission" date="2018-08" db="EMBL/GenBank/DDBJ databases">
        <title>Acidipila sp. 4G-K13, an acidobacterium isolated from forest soil.</title>
        <authorList>
            <person name="Gao Z.-H."/>
            <person name="Qiu L.-H."/>
        </authorList>
    </citation>
    <scope>NUCLEOTIDE SEQUENCE [LARGE SCALE GENOMIC DNA]</scope>
    <source>
        <strain evidence="5 6">4G-K13</strain>
    </source>
</reference>
<sequence>MNSDPTRSAPLNRRRFLQQSFAFSALAALGSFPQHATALPSAHGEADLLMIGDWGYDRHHEGQIGVAAAMRAYAQQHALKTQALLMLGDNWYGELAGGAQSPRWTEQFEAMYPDGAFPCPAYAILGNHDYQRFPESKVDAELEYARSGKTASGPTRWTMPARWYTFEFPAKKPLITFIALDSNVPHLDGSTGKGRDFTLTPQEHAEQIAWFETELKKPRTTPHLVVMGHHPVYSDGPHGDHAVLIRDWDPLLRKYNVPVYLAGHDHDLQHLEFEGHPTSFFLSGGGGADLYTLKIDPSQRGPYAEKVYGFSHLTVTKKSLTLRHLDQNGHTLHAFSKTSEGKVSILHV</sequence>
<feature type="domain" description="Calcineurin-like phosphoesterase" evidence="4">
    <location>
        <begin position="49"/>
        <end position="267"/>
    </location>
</feature>
<dbReference type="OrthoDB" id="9809781at2"/>
<dbReference type="InterPro" id="IPR004843">
    <property type="entry name" value="Calcineurin-like_PHP"/>
</dbReference>
<dbReference type="Proteomes" id="UP000264702">
    <property type="component" value="Unassembled WGS sequence"/>
</dbReference>
<evidence type="ECO:0000313" key="6">
    <source>
        <dbReference type="Proteomes" id="UP000264702"/>
    </source>
</evidence>
<dbReference type="PROSITE" id="PS51318">
    <property type="entry name" value="TAT"/>
    <property type="match status" value="1"/>
</dbReference>
<gene>
    <name evidence="5" type="ORF">D0Y96_00985</name>
</gene>
<dbReference type="RefSeq" id="WP_117297363.1">
    <property type="nucleotide sequence ID" value="NZ_QVQT02000001.1"/>
</dbReference>
<evidence type="ECO:0000256" key="1">
    <source>
        <dbReference type="ARBA" id="ARBA00022729"/>
    </source>
</evidence>
<proteinExistence type="predicted"/>
<dbReference type="AlphaFoldDB" id="A0A372ITE1"/>
<dbReference type="InterPro" id="IPR006311">
    <property type="entry name" value="TAT_signal"/>
</dbReference>
<keyword evidence="6" id="KW-1185">Reference proteome</keyword>
<keyword evidence="1 3" id="KW-0732">Signal</keyword>
<protein>
    <submittedName>
        <fullName evidence="5">Metallophosphoesterase</fullName>
    </submittedName>
</protein>
<comment type="caution">
    <text evidence="5">The sequence shown here is derived from an EMBL/GenBank/DDBJ whole genome shotgun (WGS) entry which is preliminary data.</text>
</comment>
<organism evidence="5 6">
    <name type="scientific">Paracidobacterium acidisoli</name>
    <dbReference type="NCBI Taxonomy" id="2303751"/>
    <lineage>
        <taxon>Bacteria</taxon>
        <taxon>Pseudomonadati</taxon>
        <taxon>Acidobacteriota</taxon>
        <taxon>Terriglobia</taxon>
        <taxon>Terriglobales</taxon>
        <taxon>Acidobacteriaceae</taxon>
        <taxon>Paracidobacterium</taxon>
    </lineage>
</organism>
<dbReference type="InterPro" id="IPR051558">
    <property type="entry name" value="Metallophosphoesterase_PAP"/>
</dbReference>
<dbReference type="SUPFAM" id="SSF56300">
    <property type="entry name" value="Metallo-dependent phosphatases"/>
    <property type="match status" value="1"/>
</dbReference>
<dbReference type="Gene3D" id="3.60.21.10">
    <property type="match status" value="1"/>
</dbReference>
<evidence type="ECO:0000313" key="5">
    <source>
        <dbReference type="EMBL" id="RFU18184.1"/>
    </source>
</evidence>
<feature type="chain" id="PRO_5016681082" evidence="3">
    <location>
        <begin position="37"/>
        <end position="348"/>
    </location>
</feature>
<dbReference type="PANTHER" id="PTHR10161">
    <property type="entry name" value="TARTRATE-RESISTANT ACID PHOSPHATASE TYPE 5"/>
    <property type="match status" value="1"/>
</dbReference>
<name>A0A372ITE1_9BACT</name>
<dbReference type="EMBL" id="QVQT01000001">
    <property type="protein sequence ID" value="RFU18184.1"/>
    <property type="molecule type" value="Genomic_DNA"/>
</dbReference>
<dbReference type="Pfam" id="PF00149">
    <property type="entry name" value="Metallophos"/>
    <property type="match status" value="1"/>
</dbReference>
<keyword evidence="2" id="KW-0378">Hydrolase</keyword>